<keyword evidence="9" id="KW-0732">Signal</keyword>
<feature type="chain" id="PRO_5045042646" description="Phosphate-binding protein PstS" evidence="9">
    <location>
        <begin position="19"/>
        <end position="392"/>
    </location>
</feature>
<gene>
    <name evidence="11" type="ORF">A3K91_0109</name>
</gene>
<dbReference type="GeneID" id="33059749"/>
<sequence>MRYSLLAVAVSCTLVLTACNKSTDTTEPAADTSSSAAATTETTGNATTSTASAATSGFKSAENIAMNITGAGASFPQPIYAKWSADYNADTGGQVNYQSIGSSGGIKQIQSKTVDFGASDAPMTPEELEESGLIQFPTVIGGVVPIVNIDGVEPGALKLDGQTLADIYLGKISKWNDPAIVAMNPDLTLPDAAITTVFRSDGSGTTFNFTDYLAKVSPDWNNTVGVDKTVKWPTSATGAGGKGNEGVSSYVNRMKNSIGYVEYAYAKQNNMSHTALKNAAGNFVQPSAETFAAAGDIDWSKQEGFYKVITNSETAQAWPIAAATFILVHKQPENPQQVAGVLNFFDWAYTQGDDDAMALDYVPFSDTAVALFKEKWNEVKGSDGQPVYKPAQ</sequence>
<comment type="similarity">
    <text evidence="2 7">Belongs to the PstS family.</text>
</comment>
<dbReference type="Proteomes" id="UP000076104">
    <property type="component" value="Chromosome"/>
</dbReference>
<dbReference type="NCBIfam" id="TIGR00975">
    <property type="entry name" value="3a0107s03"/>
    <property type="match status" value="1"/>
</dbReference>
<evidence type="ECO:0000256" key="9">
    <source>
        <dbReference type="SAM" id="SignalP"/>
    </source>
</evidence>
<feature type="region of interest" description="Disordered" evidence="8">
    <location>
        <begin position="23"/>
        <end position="52"/>
    </location>
</feature>
<dbReference type="RefSeq" id="WP_062843539.1">
    <property type="nucleotide sequence ID" value="NZ_CP014945.1"/>
</dbReference>
<protein>
    <recommendedName>
        <fullName evidence="4 7">Phosphate-binding protein PstS</fullName>
    </recommendedName>
</protein>
<feature type="signal peptide" evidence="9">
    <location>
        <begin position="1"/>
        <end position="18"/>
    </location>
</feature>
<dbReference type="SUPFAM" id="SSF53850">
    <property type="entry name" value="Periplasmic binding protein-like II"/>
    <property type="match status" value="1"/>
</dbReference>
<name>A0ABN4MY53_9GAMM</name>
<feature type="domain" description="PBP" evidence="10">
    <location>
        <begin position="50"/>
        <end position="349"/>
    </location>
</feature>
<keyword evidence="6 7" id="KW-0592">Phosphate transport</keyword>
<dbReference type="InterPro" id="IPR005673">
    <property type="entry name" value="ABC_phos-bd_PstS"/>
</dbReference>
<evidence type="ECO:0000313" key="11">
    <source>
        <dbReference type="EMBL" id="AMT95745.1"/>
    </source>
</evidence>
<organism evidence="11 12">
    <name type="scientific">Psychrobacter alimentarius</name>
    <dbReference type="NCBI Taxonomy" id="261164"/>
    <lineage>
        <taxon>Bacteria</taxon>
        <taxon>Pseudomonadati</taxon>
        <taxon>Pseudomonadota</taxon>
        <taxon>Gammaproteobacteria</taxon>
        <taxon>Moraxellales</taxon>
        <taxon>Moraxellaceae</taxon>
        <taxon>Psychrobacter</taxon>
    </lineage>
</organism>
<dbReference type="PIRSF" id="PIRSF002756">
    <property type="entry name" value="PstS"/>
    <property type="match status" value="1"/>
</dbReference>
<evidence type="ECO:0000256" key="3">
    <source>
        <dbReference type="ARBA" id="ARBA00011529"/>
    </source>
</evidence>
<evidence type="ECO:0000256" key="5">
    <source>
        <dbReference type="ARBA" id="ARBA00022448"/>
    </source>
</evidence>
<evidence type="ECO:0000259" key="10">
    <source>
        <dbReference type="Pfam" id="PF12849"/>
    </source>
</evidence>
<evidence type="ECO:0000256" key="7">
    <source>
        <dbReference type="PIRNR" id="PIRNR002756"/>
    </source>
</evidence>
<comment type="function">
    <text evidence="1 7">Part of the ABC transporter complex PstSACB involved in phosphate import.</text>
</comment>
<comment type="subunit">
    <text evidence="3 7">The complex is composed of two ATP-binding proteins (PstB), two transmembrane proteins (PstC and PstA) and a solute-binding protein (PstS).</text>
</comment>
<dbReference type="Gene3D" id="3.40.190.10">
    <property type="entry name" value="Periplasmic binding protein-like II"/>
    <property type="match status" value="2"/>
</dbReference>
<evidence type="ECO:0000256" key="1">
    <source>
        <dbReference type="ARBA" id="ARBA00002841"/>
    </source>
</evidence>
<evidence type="ECO:0000256" key="4">
    <source>
        <dbReference type="ARBA" id="ARBA00021889"/>
    </source>
</evidence>
<dbReference type="EMBL" id="CP014945">
    <property type="protein sequence ID" value="AMT95745.1"/>
    <property type="molecule type" value="Genomic_DNA"/>
</dbReference>
<dbReference type="PANTHER" id="PTHR42996:SF1">
    <property type="entry name" value="PHOSPHATE-BINDING PROTEIN PSTS"/>
    <property type="match status" value="1"/>
</dbReference>
<dbReference type="InterPro" id="IPR050962">
    <property type="entry name" value="Phosphate-bind_PstS"/>
</dbReference>
<dbReference type="PANTHER" id="PTHR42996">
    <property type="entry name" value="PHOSPHATE-BINDING PROTEIN PSTS"/>
    <property type="match status" value="1"/>
</dbReference>
<evidence type="ECO:0000256" key="2">
    <source>
        <dbReference type="ARBA" id="ARBA00008725"/>
    </source>
</evidence>
<reference evidence="11 12" key="1">
    <citation type="submission" date="2016-03" db="EMBL/GenBank/DDBJ databases">
        <title>Genome sequencing of Psychrobacter alimentarius PAMC 27889.</title>
        <authorList>
            <person name="Lee J."/>
            <person name="Kim O.-S."/>
        </authorList>
    </citation>
    <scope>NUCLEOTIDE SEQUENCE [LARGE SCALE GENOMIC DNA]</scope>
    <source>
        <strain evidence="11 12">PAMC 27889</strain>
    </source>
</reference>
<proteinExistence type="inferred from homology"/>
<accession>A0ABN4MY53</accession>
<dbReference type="Pfam" id="PF12849">
    <property type="entry name" value="PBP_like_2"/>
    <property type="match status" value="1"/>
</dbReference>
<keyword evidence="12" id="KW-1185">Reference proteome</keyword>
<keyword evidence="5 7" id="KW-0813">Transport</keyword>
<evidence type="ECO:0000256" key="6">
    <source>
        <dbReference type="ARBA" id="ARBA00022592"/>
    </source>
</evidence>
<dbReference type="CDD" id="cd13565">
    <property type="entry name" value="PBP2_PstS"/>
    <property type="match status" value="1"/>
</dbReference>
<dbReference type="NCBIfam" id="NF008171">
    <property type="entry name" value="PRK10918.1"/>
    <property type="match status" value="1"/>
</dbReference>
<dbReference type="InterPro" id="IPR024370">
    <property type="entry name" value="PBP_domain"/>
</dbReference>
<dbReference type="PROSITE" id="PS51257">
    <property type="entry name" value="PROKAR_LIPOPROTEIN"/>
    <property type="match status" value="1"/>
</dbReference>
<evidence type="ECO:0000256" key="8">
    <source>
        <dbReference type="SAM" id="MobiDB-lite"/>
    </source>
</evidence>
<evidence type="ECO:0000313" key="12">
    <source>
        <dbReference type="Proteomes" id="UP000076104"/>
    </source>
</evidence>